<dbReference type="EMBL" id="BARS01002785">
    <property type="protein sequence ID" value="GAF72773.1"/>
    <property type="molecule type" value="Genomic_DNA"/>
</dbReference>
<dbReference type="PANTHER" id="PTHR12994">
    <property type="entry name" value="SECERNIN"/>
    <property type="match status" value="1"/>
</dbReference>
<dbReference type="GO" id="GO:0006508">
    <property type="term" value="P:proteolysis"/>
    <property type="evidence" value="ECO:0007669"/>
    <property type="project" value="InterPro"/>
</dbReference>
<dbReference type="GO" id="GO:0070004">
    <property type="term" value="F:cysteine-type exopeptidase activity"/>
    <property type="evidence" value="ECO:0007669"/>
    <property type="project" value="InterPro"/>
</dbReference>
<reference evidence="1" key="1">
    <citation type="journal article" date="2014" name="Front. Microbiol.">
        <title>High frequency of phylogenetically diverse reductive dehalogenase-homologous genes in deep subseafloor sedimentary metagenomes.</title>
        <authorList>
            <person name="Kawai M."/>
            <person name="Futagami T."/>
            <person name="Toyoda A."/>
            <person name="Takaki Y."/>
            <person name="Nishi S."/>
            <person name="Hori S."/>
            <person name="Arai W."/>
            <person name="Tsubouchi T."/>
            <person name="Morono Y."/>
            <person name="Uchiyama I."/>
            <person name="Ito T."/>
            <person name="Fujiyama A."/>
            <person name="Inagaki F."/>
            <person name="Takami H."/>
        </authorList>
    </citation>
    <scope>NUCLEOTIDE SEQUENCE</scope>
    <source>
        <strain evidence="1">Expedition CK06-06</strain>
    </source>
</reference>
<gene>
    <name evidence="1" type="ORF">S01H1_05344</name>
</gene>
<evidence type="ECO:0000313" key="1">
    <source>
        <dbReference type="EMBL" id="GAF72773.1"/>
    </source>
</evidence>
<dbReference type="GO" id="GO:0016805">
    <property type="term" value="F:dipeptidase activity"/>
    <property type="evidence" value="ECO:0007669"/>
    <property type="project" value="InterPro"/>
</dbReference>
<evidence type="ECO:0008006" key="2">
    <source>
        <dbReference type="Google" id="ProtNLM"/>
    </source>
</evidence>
<protein>
    <recommendedName>
        <fullName evidence="2">Dipeptidase</fullName>
    </recommendedName>
</protein>
<dbReference type="PANTHER" id="PTHR12994:SF17">
    <property type="entry name" value="LD30995P"/>
    <property type="match status" value="1"/>
</dbReference>
<comment type="caution">
    <text evidence="1">The sequence shown here is derived from an EMBL/GenBank/DDBJ whole genome shotgun (WGS) entry which is preliminary data.</text>
</comment>
<organism evidence="1">
    <name type="scientific">marine sediment metagenome</name>
    <dbReference type="NCBI Taxonomy" id="412755"/>
    <lineage>
        <taxon>unclassified sequences</taxon>
        <taxon>metagenomes</taxon>
        <taxon>ecological metagenomes</taxon>
    </lineage>
</organism>
<feature type="non-terminal residue" evidence="1">
    <location>
        <position position="63"/>
    </location>
</feature>
<dbReference type="AlphaFoldDB" id="X0RVE5"/>
<dbReference type="InterPro" id="IPR005322">
    <property type="entry name" value="Peptidase_C69"/>
</dbReference>
<accession>X0RVE5</accession>
<sequence>MCDTIVALGSATEEDFTLFGKNSNREPDETQNILIVPRKKHDLSETVQCTYLTIPQVPETARV</sequence>
<name>X0RVE5_9ZZZZ</name>
<proteinExistence type="predicted"/>